<evidence type="ECO:0000256" key="1">
    <source>
        <dbReference type="ARBA" id="ARBA00009437"/>
    </source>
</evidence>
<proteinExistence type="inferred from homology"/>
<dbReference type="EMBL" id="JAWDIO010000002">
    <property type="protein sequence ID" value="MDU0354725.1"/>
    <property type="molecule type" value="Genomic_DNA"/>
</dbReference>
<dbReference type="InterPro" id="IPR050176">
    <property type="entry name" value="LTTR"/>
</dbReference>
<dbReference type="InterPro" id="IPR005119">
    <property type="entry name" value="LysR_subst-bd"/>
</dbReference>
<keyword evidence="7" id="KW-1185">Reference proteome</keyword>
<dbReference type="PANTHER" id="PTHR30579">
    <property type="entry name" value="TRANSCRIPTIONAL REGULATOR"/>
    <property type="match status" value="1"/>
</dbReference>
<dbReference type="RefSeq" id="WP_316026305.1">
    <property type="nucleotide sequence ID" value="NZ_JAWDIO010000002.1"/>
</dbReference>
<dbReference type="Pfam" id="PF00126">
    <property type="entry name" value="HTH_1"/>
    <property type="match status" value="1"/>
</dbReference>
<dbReference type="InterPro" id="IPR000847">
    <property type="entry name" value="LysR_HTH_N"/>
</dbReference>
<comment type="similarity">
    <text evidence="1">Belongs to the LysR transcriptional regulatory family.</text>
</comment>
<comment type="caution">
    <text evidence="6">The sequence shown here is derived from an EMBL/GenBank/DDBJ whole genome shotgun (WGS) entry which is preliminary data.</text>
</comment>
<dbReference type="Gene3D" id="3.40.190.290">
    <property type="match status" value="1"/>
</dbReference>
<dbReference type="PANTHER" id="PTHR30579:SF2">
    <property type="entry name" value="HTH-TYPE TRANSCRIPTIONAL REGULATOR ARGP"/>
    <property type="match status" value="1"/>
</dbReference>
<dbReference type="NCBIfam" id="NF009888">
    <property type="entry name" value="PRK13348.1"/>
    <property type="match status" value="1"/>
</dbReference>
<dbReference type="Gene3D" id="1.10.10.10">
    <property type="entry name" value="Winged helix-like DNA-binding domain superfamily/Winged helix DNA-binding domain"/>
    <property type="match status" value="1"/>
</dbReference>
<organism evidence="6 7">
    <name type="scientific">Paraglaciecola aquimarina</name>
    <dbReference type="NCBI Taxonomy" id="1235557"/>
    <lineage>
        <taxon>Bacteria</taxon>
        <taxon>Pseudomonadati</taxon>
        <taxon>Pseudomonadota</taxon>
        <taxon>Gammaproteobacteria</taxon>
        <taxon>Alteromonadales</taxon>
        <taxon>Alteromonadaceae</taxon>
        <taxon>Paraglaciecola</taxon>
    </lineage>
</organism>
<keyword evidence="4" id="KW-0804">Transcription</keyword>
<keyword evidence="3" id="KW-0238">DNA-binding</keyword>
<dbReference type="SUPFAM" id="SSF46785">
    <property type="entry name" value="Winged helix' DNA-binding domain"/>
    <property type="match status" value="1"/>
</dbReference>
<protein>
    <submittedName>
        <fullName evidence="6">LysR family transcriptional regulator ArgP</fullName>
    </submittedName>
</protein>
<reference evidence="6 7" key="1">
    <citation type="submission" date="2023-10" db="EMBL/GenBank/DDBJ databases">
        <title>Glaciecola aquimarina strain GGW-M5 nov., isolated from a coastal seawater.</title>
        <authorList>
            <person name="Bayburt H."/>
            <person name="Kim J.M."/>
            <person name="Choi B.J."/>
            <person name="Jeon C.O."/>
        </authorList>
    </citation>
    <scope>NUCLEOTIDE SEQUENCE [LARGE SCALE GENOMIC DNA]</scope>
    <source>
        <strain evidence="6 7">KCTC 32108</strain>
    </source>
</reference>
<evidence type="ECO:0000256" key="2">
    <source>
        <dbReference type="ARBA" id="ARBA00023015"/>
    </source>
</evidence>
<evidence type="ECO:0000256" key="3">
    <source>
        <dbReference type="ARBA" id="ARBA00023125"/>
    </source>
</evidence>
<evidence type="ECO:0000256" key="4">
    <source>
        <dbReference type="ARBA" id="ARBA00023163"/>
    </source>
</evidence>
<evidence type="ECO:0000259" key="5">
    <source>
        <dbReference type="PROSITE" id="PS50931"/>
    </source>
</evidence>
<name>A0ABU3SXJ8_9ALTE</name>
<accession>A0ABU3SXJ8</accession>
<gene>
    <name evidence="6" type="ORF">RS130_13085</name>
</gene>
<dbReference type="PROSITE" id="PS50931">
    <property type="entry name" value="HTH_LYSR"/>
    <property type="match status" value="1"/>
</dbReference>
<dbReference type="InterPro" id="IPR036390">
    <property type="entry name" value="WH_DNA-bd_sf"/>
</dbReference>
<feature type="domain" description="HTH lysR-type" evidence="5">
    <location>
        <begin position="2"/>
        <end position="58"/>
    </location>
</feature>
<dbReference type="PRINTS" id="PR00039">
    <property type="entry name" value="HTHLYSR"/>
</dbReference>
<dbReference type="NCBIfam" id="NF002964">
    <property type="entry name" value="PRK03635.1"/>
    <property type="match status" value="1"/>
</dbReference>
<evidence type="ECO:0000313" key="6">
    <source>
        <dbReference type="EMBL" id="MDU0354725.1"/>
    </source>
</evidence>
<dbReference type="Pfam" id="PF03466">
    <property type="entry name" value="LysR_substrate"/>
    <property type="match status" value="1"/>
</dbReference>
<sequence>MMDYKLLHALSVLINQQSFEKAANKLCITQSAISQRIKLLEQTIGQPVVIRKQPITATRIGKKLLAHYQQVCLLEQDVLPEINAQHISEKVAINLATNADSLATWLVDAISDVTHLHKIALNLHIADENQTINYLKNGEVFGAISCQDKALPGCTLDKLGDMHYSLVASPEFKQRYFDTGITVKQLKQAPAAAYDQHDDMHIEFIASTFGLPGGSFPCHTVRSSEAFVNFAKKGLAYCLIPKLQIQQELSSGQLIDLMPNQSVTRTLYWHRWVLLKGAFKYLSDAIIDRAQIAIKSQ</sequence>
<dbReference type="NCBIfam" id="TIGR03298">
    <property type="entry name" value="argP"/>
    <property type="match status" value="1"/>
</dbReference>
<dbReference type="InterPro" id="IPR017685">
    <property type="entry name" value="ArgP"/>
</dbReference>
<dbReference type="InterPro" id="IPR036388">
    <property type="entry name" value="WH-like_DNA-bd_sf"/>
</dbReference>
<evidence type="ECO:0000313" key="7">
    <source>
        <dbReference type="Proteomes" id="UP001247805"/>
    </source>
</evidence>
<dbReference type="Proteomes" id="UP001247805">
    <property type="component" value="Unassembled WGS sequence"/>
</dbReference>
<keyword evidence="2" id="KW-0805">Transcription regulation</keyword>
<dbReference type="SUPFAM" id="SSF53850">
    <property type="entry name" value="Periplasmic binding protein-like II"/>
    <property type="match status" value="1"/>
</dbReference>